<evidence type="ECO:0000256" key="1">
    <source>
        <dbReference type="ARBA" id="ARBA00010505"/>
    </source>
</evidence>
<dbReference type="AlphaFoldDB" id="A0A316VNV6"/>
<proteinExistence type="inferred from homology"/>
<dbReference type="OrthoDB" id="338622at2759"/>
<organism evidence="3 4">
    <name type="scientific">Ceraceosorus guamensis</name>
    <dbReference type="NCBI Taxonomy" id="1522189"/>
    <lineage>
        <taxon>Eukaryota</taxon>
        <taxon>Fungi</taxon>
        <taxon>Dikarya</taxon>
        <taxon>Basidiomycota</taxon>
        <taxon>Ustilaginomycotina</taxon>
        <taxon>Exobasidiomycetes</taxon>
        <taxon>Ceraceosorales</taxon>
        <taxon>Ceraceosoraceae</taxon>
        <taxon>Ceraceosorus</taxon>
    </lineage>
</organism>
<dbReference type="STRING" id="1522189.A0A316VNV6"/>
<evidence type="ECO:0000259" key="2">
    <source>
        <dbReference type="Pfam" id="PF08534"/>
    </source>
</evidence>
<dbReference type="Pfam" id="PF08534">
    <property type="entry name" value="Redoxin"/>
    <property type="match status" value="1"/>
</dbReference>
<dbReference type="GO" id="GO:0016491">
    <property type="term" value="F:oxidoreductase activity"/>
    <property type="evidence" value="ECO:0007669"/>
    <property type="project" value="InterPro"/>
</dbReference>
<evidence type="ECO:0000313" key="3">
    <source>
        <dbReference type="EMBL" id="PWN38994.1"/>
    </source>
</evidence>
<name>A0A316VNV6_9BASI</name>
<dbReference type="InParanoid" id="A0A316VNV6"/>
<feature type="domain" description="Redoxin" evidence="2">
    <location>
        <begin position="2"/>
        <end position="73"/>
    </location>
</feature>
<dbReference type="InterPro" id="IPR013740">
    <property type="entry name" value="Redoxin"/>
</dbReference>
<dbReference type="RefSeq" id="XP_025366154.1">
    <property type="nucleotide sequence ID" value="XM_025512094.1"/>
</dbReference>
<evidence type="ECO:0000313" key="4">
    <source>
        <dbReference type="Proteomes" id="UP000245783"/>
    </source>
</evidence>
<dbReference type="Gene3D" id="3.40.30.10">
    <property type="entry name" value="Glutaredoxin"/>
    <property type="match status" value="1"/>
</dbReference>
<accession>A0A316VNV6</accession>
<feature type="non-terminal residue" evidence="3">
    <location>
        <position position="1"/>
    </location>
</feature>
<reference evidence="3 4" key="1">
    <citation type="journal article" date="2018" name="Mol. Biol. Evol.">
        <title>Broad Genomic Sampling Reveals a Smut Pathogenic Ancestry of the Fungal Clade Ustilaginomycotina.</title>
        <authorList>
            <person name="Kijpornyongpan T."/>
            <person name="Mondo S.J."/>
            <person name="Barry K."/>
            <person name="Sandor L."/>
            <person name="Lee J."/>
            <person name="Lipzen A."/>
            <person name="Pangilinan J."/>
            <person name="LaButti K."/>
            <person name="Hainaut M."/>
            <person name="Henrissat B."/>
            <person name="Grigoriev I.V."/>
            <person name="Spatafora J.W."/>
            <person name="Aime M.C."/>
        </authorList>
    </citation>
    <scope>NUCLEOTIDE SEQUENCE [LARGE SCALE GENOMIC DNA]</scope>
    <source>
        <strain evidence="3 4">MCA 4658</strain>
    </source>
</reference>
<sequence>IFGLSTQSTAYQSEVHERLHLPFPLLSDASLAFATALDLPTFSFEGETLLKRMTLLCRDGQITRVDYPIFPPDQAAQRALKILIPDHMLGDAHAHAHAAPAQPAI</sequence>
<dbReference type="InterPro" id="IPR036249">
    <property type="entry name" value="Thioredoxin-like_sf"/>
</dbReference>
<keyword evidence="4" id="KW-1185">Reference proteome</keyword>
<dbReference type="EMBL" id="KZ819507">
    <property type="protein sequence ID" value="PWN38994.1"/>
    <property type="molecule type" value="Genomic_DNA"/>
</dbReference>
<gene>
    <name evidence="3" type="ORF">IE81DRAFT_295504</name>
</gene>
<dbReference type="Proteomes" id="UP000245783">
    <property type="component" value="Unassembled WGS sequence"/>
</dbReference>
<dbReference type="GeneID" id="37033964"/>
<dbReference type="SUPFAM" id="SSF52833">
    <property type="entry name" value="Thioredoxin-like"/>
    <property type="match status" value="1"/>
</dbReference>
<protein>
    <recommendedName>
        <fullName evidence="2">Redoxin domain-containing protein</fullName>
    </recommendedName>
</protein>
<comment type="similarity">
    <text evidence="1">Belongs to the peroxiredoxin family. Prx5 subfamily.</text>
</comment>